<reference evidence="1" key="1">
    <citation type="journal article" date="2013" name="Genetics">
        <title>The draft genome and transcriptome of Panagrellus redivivus are shaped by the harsh demands of a free-living lifestyle.</title>
        <authorList>
            <person name="Srinivasan J."/>
            <person name="Dillman A.R."/>
            <person name="Macchietto M.G."/>
            <person name="Heikkinen L."/>
            <person name="Lakso M."/>
            <person name="Fracchia K.M."/>
            <person name="Antoshechkin I."/>
            <person name="Mortazavi A."/>
            <person name="Wong G."/>
            <person name="Sternberg P.W."/>
        </authorList>
    </citation>
    <scope>NUCLEOTIDE SEQUENCE [LARGE SCALE GENOMIC DNA]</scope>
    <source>
        <strain evidence="1">MT8872</strain>
    </source>
</reference>
<proteinExistence type="predicted"/>
<dbReference type="WBParaSite" id="Pan_g8619.t1">
    <property type="protein sequence ID" value="Pan_g8619.t1"/>
    <property type="gene ID" value="Pan_g8619"/>
</dbReference>
<evidence type="ECO:0000313" key="2">
    <source>
        <dbReference type="WBParaSite" id="Pan_g8619.t1"/>
    </source>
</evidence>
<reference evidence="2" key="2">
    <citation type="submission" date="2020-10" db="UniProtKB">
        <authorList>
            <consortium name="WormBaseParasite"/>
        </authorList>
    </citation>
    <scope>IDENTIFICATION</scope>
</reference>
<dbReference type="AlphaFoldDB" id="A0A7E4W9N1"/>
<dbReference type="Proteomes" id="UP000492821">
    <property type="component" value="Unassembled WGS sequence"/>
</dbReference>
<keyword evidence="1" id="KW-1185">Reference proteome</keyword>
<sequence length="265" mass="29974">MSFRLSTLPYGLNRRLHELAKPFELLQLQEASQSCAIGFCPRPFRRRFSRGAAVTIELKDGAVQTRYGRADDADYVVCEHVLQLYGLTAMHLASDAICWRKLVLRPPTVTIRGCELSPEFMAQLASVIEGPVRAVTIMDCIGAVDFEALFKTFPKVAELGIFGDFAKTWTTDILQHQKSPLETLWLDGDFWDDDKLFECEDFKKLVSAQPPDFLMSLCPSFDPADDIWEIVSQGACPDLLPRDPEVKKVYIKSVYAGRKDCFLYC</sequence>
<accession>A0A7E4W9N1</accession>
<protein>
    <submittedName>
        <fullName evidence="2">F-box domain-containing protein</fullName>
    </submittedName>
</protein>
<organism evidence="1 2">
    <name type="scientific">Panagrellus redivivus</name>
    <name type="common">Microworm</name>
    <dbReference type="NCBI Taxonomy" id="6233"/>
    <lineage>
        <taxon>Eukaryota</taxon>
        <taxon>Metazoa</taxon>
        <taxon>Ecdysozoa</taxon>
        <taxon>Nematoda</taxon>
        <taxon>Chromadorea</taxon>
        <taxon>Rhabditida</taxon>
        <taxon>Tylenchina</taxon>
        <taxon>Panagrolaimomorpha</taxon>
        <taxon>Panagrolaimoidea</taxon>
        <taxon>Panagrolaimidae</taxon>
        <taxon>Panagrellus</taxon>
    </lineage>
</organism>
<name>A0A7E4W9N1_PANRE</name>
<evidence type="ECO:0000313" key="1">
    <source>
        <dbReference type="Proteomes" id="UP000492821"/>
    </source>
</evidence>